<evidence type="ECO:0000256" key="1">
    <source>
        <dbReference type="SAM" id="MobiDB-lite"/>
    </source>
</evidence>
<protein>
    <submittedName>
        <fullName evidence="3">Uncharacterized protein</fullName>
    </submittedName>
</protein>
<dbReference type="RefSeq" id="WP_251594950.1">
    <property type="nucleotide sequence ID" value="NZ_JAMLJI010000004.1"/>
</dbReference>
<feature type="transmembrane region" description="Helical" evidence="2">
    <location>
        <begin position="76"/>
        <end position="96"/>
    </location>
</feature>
<evidence type="ECO:0000313" key="4">
    <source>
        <dbReference type="Proteomes" id="UP001269375"/>
    </source>
</evidence>
<feature type="transmembrane region" description="Helical" evidence="2">
    <location>
        <begin position="108"/>
        <end position="132"/>
    </location>
</feature>
<name>A0ABU1GZ73_9GAMM</name>
<feature type="compositionally biased region" description="Basic residues" evidence="1">
    <location>
        <begin position="182"/>
        <end position="193"/>
    </location>
</feature>
<feature type="transmembrane region" description="Helical" evidence="2">
    <location>
        <begin position="12"/>
        <end position="35"/>
    </location>
</feature>
<feature type="region of interest" description="Disordered" evidence="1">
    <location>
        <begin position="139"/>
        <end position="193"/>
    </location>
</feature>
<dbReference type="Proteomes" id="UP001269375">
    <property type="component" value="Unassembled WGS sequence"/>
</dbReference>
<comment type="caution">
    <text evidence="3">The sequence shown here is derived from an EMBL/GenBank/DDBJ whole genome shotgun (WGS) entry which is preliminary data.</text>
</comment>
<evidence type="ECO:0000313" key="3">
    <source>
        <dbReference type="EMBL" id="MDR5897365.1"/>
    </source>
</evidence>
<dbReference type="EMBL" id="JARWAO010000011">
    <property type="protein sequence ID" value="MDR5897365.1"/>
    <property type="molecule type" value="Genomic_DNA"/>
</dbReference>
<organism evidence="3 4">
    <name type="scientific">Larsenimonas suaedae</name>
    <dbReference type="NCBI Taxonomy" id="1851019"/>
    <lineage>
        <taxon>Bacteria</taxon>
        <taxon>Pseudomonadati</taxon>
        <taxon>Pseudomonadota</taxon>
        <taxon>Gammaproteobacteria</taxon>
        <taxon>Oceanospirillales</taxon>
        <taxon>Halomonadaceae</taxon>
        <taxon>Larsenimonas</taxon>
    </lineage>
</organism>
<proteinExistence type="predicted"/>
<evidence type="ECO:0000256" key="2">
    <source>
        <dbReference type="SAM" id="Phobius"/>
    </source>
</evidence>
<feature type="transmembrane region" description="Helical" evidence="2">
    <location>
        <begin position="47"/>
        <end position="67"/>
    </location>
</feature>
<keyword evidence="2" id="KW-0472">Membrane</keyword>
<gene>
    <name evidence="3" type="ORF">QC825_14935</name>
</gene>
<sequence length="193" mass="20894">MLETSKEKRHKNWIEGVLIVGVAMVIPMALLALLTATRTTEDLFQTIQSYDATGLLTFVGIIGTLGFKRTYYRSTVAMLFASGLLLAISQLLTRLFPYSPPINGTTSLHVALPIAAFSFAIVGLVSCAFIALRHHVSEGSGPTPAQQREHDESRATPGLTSTTATAPVAPLPSDLAHDLRHSRSRARRSRVGR</sequence>
<keyword evidence="4" id="KW-1185">Reference proteome</keyword>
<accession>A0ABU1GZ73</accession>
<keyword evidence="2" id="KW-1133">Transmembrane helix</keyword>
<keyword evidence="2" id="KW-0812">Transmembrane</keyword>
<reference evidence="3 4" key="1">
    <citation type="submission" date="2023-04" db="EMBL/GenBank/DDBJ databases">
        <title>A long-awaited taxogenomic arrangement of the family Halomonadaceae.</title>
        <authorList>
            <person name="De La Haba R."/>
            <person name="Chuvochina M."/>
            <person name="Wittouck S."/>
            <person name="Arahal D.R."/>
            <person name="Sanchez-Porro C."/>
            <person name="Hugenholtz P."/>
            <person name="Ventosa A."/>
        </authorList>
    </citation>
    <scope>NUCLEOTIDE SEQUENCE [LARGE SCALE GENOMIC DNA]</scope>
    <source>
        <strain evidence="3 4">DSM 22428</strain>
    </source>
</reference>